<dbReference type="GO" id="GO:0009432">
    <property type="term" value="P:SOS response"/>
    <property type="evidence" value="ECO:0007669"/>
    <property type="project" value="TreeGrafter"/>
</dbReference>
<organism evidence="4 5">
    <name type="scientific">Candidatus Pullichristensenella stercorigallinarum</name>
    <dbReference type="NCBI Taxonomy" id="2840909"/>
    <lineage>
        <taxon>Bacteria</taxon>
        <taxon>Bacillati</taxon>
        <taxon>Bacillota</taxon>
        <taxon>Clostridia</taxon>
        <taxon>Candidatus Pullichristensenella</taxon>
    </lineage>
</organism>
<dbReference type="SUPFAM" id="SSF100879">
    <property type="entry name" value="Lesion bypass DNA polymerase (Y-family), little finger domain"/>
    <property type="match status" value="1"/>
</dbReference>
<reference evidence="4" key="2">
    <citation type="journal article" date="2021" name="PeerJ">
        <title>Extensive microbial diversity within the chicken gut microbiome revealed by metagenomics and culture.</title>
        <authorList>
            <person name="Gilroy R."/>
            <person name="Ravi A."/>
            <person name="Getino M."/>
            <person name="Pursley I."/>
            <person name="Horton D.L."/>
            <person name="Alikhan N.F."/>
            <person name="Baker D."/>
            <person name="Gharbi K."/>
            <person name="Hall N."/>
            <person name="Watson M."/>
            <person name="Adriaenssens E.M."/>
            <person name="Foster-Nyarko E."/>
            <person name="Jarju S."/>
            <person name="Secka A."/>
            <person name="Antonio M."/>
            <person name="Oren A."/>
            <person name="Chaudhuri R.R."/>
            <person name="La Ragione R."/>
            <person name="Hildebrand F."/>
            <person name="Pallen M.J."/>
        </authorList>
    </citation>
    <scope>NUCLEOTIDE SEQUENCE</scope>
    <source>
        <strain evidence="4">ChiSjej6B24-2974</strain>
    </source>
</reference>
<dbReference type="InterPro" id="IPR017961">
    <property type="entry name" value="DNA_pol_Y-fam_little_finger"/>
</dbReference>
<protein>
    <recommendedName>
        <fullName evidence="2">DNA polymerase IV</fullName>
        <shortName evidence="2">Pol IV</shortName>
        <ecNumber evidence="2">2.7.7.7</ecNumber>
    </recommendedName>
</protein>
<dbReference type="PANTHER" id="PTHR11076">
    <property type="entry name" value="DNA REPAIR POLYMERASE UMUC / TRANSFERASE FAMILY MEMBER"/>
    <property type="match status" value="1"/>
</dbReference>
<dbReference type="GO" id="GO:0003887">
    <property type="term" value="F:DNA-directed DNA polymerase activity"/>
    <property type="evidence" value="ECO:0007669"/>
    <property type="project" value="UniProtKB-UniRule"/>
</dbReference>
<accession>A0A9D0ZLI2</accession>
<dbReference type="SUPFAM" id="SSF56672">
    <property type="entry name" value="DNA/RNA polymerases"/>
    <property type="match status" value="1"/>
</dbReference>
<comment type="similarity">
    <text evidence="1 2">Belongs to the DNA polymerase type-Y family.</text>
</comment>
<feature type="binding site" evidence="2">
    <location>
        <position position="8"/>
    </location>
    <ligand>
        <name>Mg(2+)</name>
        <dbReference type="ChEBI" id="CHEBI:18420"/>
    </ligand>
</feature>
<comment type="catalytic activity">
    <reaction evidence="2">
        <text>DNA(n) + a 2'-deoxyribonucleoside 5'-triphosphate = DNA(n+1) + diphosphate</text>
        <dbReference type="Rhea" id="RHEA:22508"/>
        <dbReference type="Rhea" id="RHEA-COMP:17339"/>
        <dbReference type="Rhea" id="RHEA-COMP:17340"/>
        <dbReference type="ChEBI" id="CHEBI:33019"/>
        <dbReference type="ChEBI" id="CHEBI:61560"/>
        <dbReference type="ChEBI" id="CHEBI:173112"/>
        <dbReference type="EC" id="2.7.7.7"/>
    </reaction>
</comment>
<evidence type="ECO:0000256" key="1">
    <source>
        <dbReference type="ARBA" id="ARBA00010945"/>
    </source>
</evidence>
<dbReference type="EC" id="2.7.7.7" evidence="2"/>
<dbReference type="InterPro" id="IPR043128">
    <property type="entry name" value="Rev_trsase/Diguanyl_cyclase"/>
</dbReference>
<feature type="active site" evidence="2">
    <location>
        <position position="105"/>
    </location>
</feature>
<evidence type="ECO:0000259" key="3">
    <source>
        <dbReference type="PROSITE" id="PS50173"/>
    </source>
</evidence>
<dbReference type="Gene3D" id="3.30.1490.100">
    <property type="entry name" value="DNA polymerase, Y-family, little finger domain"/>
    <property type="match status" value="1"/>
</dbReference>
<dbReference type="EMBL" id="DVFZ01000051">
    <property type="protein sequence ID" value="HIQ82464.1"/>
    <property type="molecule type" value="Genomic_DNA"/>
</dbReference>
<sequence length="405" mass="44503">MRTILHSDLNNFYASVECLKNPALKNVPMAVCGDPAARHGIILSKNELARAAGVKTAEAIWQAREKCPELVLVGTDFPAYLRYAEKMRRIYADFSDRVEPFGLDEAWLDVSNVGADGQTIAGEIRARAKRELGLTVSVGVSFNKVFAKLASDLKKPDATTCVTVENFRNTVWPLPVRALLYVGPATERRLLARNIRTIGDIAARRPEDLRAMLGKHGETLWTYASGLECDPVAPLGAEALIKSIGNSITPARDLCGDADARELFAVLSQSVGERLLRRGLAGRTVSISIRDSALKTITAQQTLSAPSALSGEIAQTAMQLFHEHWNWSRSVRSLGVCVSTLYAQDAPEQLSLLDDGGRTRALALERTLLALRDRYGRNCVRRAMLLDSDFGDLHPHEDLPAFVRR</sequence>
<keyword evidence="2" id="KW-0227">DNA damage</keyword>
<dbReference type="AlphaFoldDB" id="A0A9D0ZLI2"/>
<dbReference type="PROSITE" id="PS50173">
    <property type="entry name" value="UMUC"/>
    <property type="match status" value="1"/>
</dbReference>
<dbReference type="PANTHER" id="PTHR11076:SF33">
    <property type="entry name" value="DNA POLYMERASE KAPPA"/>
    <property type="match status" value="1"/>
</dbReference>
<evidence type="ECO:0000313" key="4">
    <source>
        <dbReference type="EMBL" id="HIQ82464.1"/>
    </source>
</evidence>
<keyword evidence="2" id="KW-0239">DNA-directed DNA polymerase</keyword>
<dbReference type="Gene3D" id="1.10.150.20">
    <property type="entry name" value="5' to 3' exonuclease, C-terminal subdomain"/>
    <property type="match status" value="1"/>
</dbReference>
<comment type="subcellular location">
    <subcellularLocation>
        <location evidence="2">Cytoplasm</location>
    </subcellularLocation>
</comment>
<name>A0A9D0ZLI2_9FIRM</name>
<proteinExistence type="inferred from homology"/>
<dbReference type="Proteomes" id="UP000824260">
    <property type="component" value="Unassembled WGS sequence"/>
</dbReference>
<dbReference type="Gene3D" id="3.40.1170.60">
    <property type="match status" value="1"/>
</dbReference>
<reference evidence="4" key="1">
    <citation type="submission" date="2020-10" db="EMBL/GenBank/DDBJ databases">
        <authorList>
            <person name="Gilroy R."/>
        </authorList>
    </citation>
    <scope>NUCLEOTIDE SEQUENCE</scope>
    <source>
        <strain evidence="4">ChiSjej6B24-2974</strain>
    </source>
</reference>
<keyword evidence="2" id="KW-0548">Nucleotidyltransferase</keyword>
<dbReference type="Pfam" id="PF00817">
    <property type="entry name" value="IMS"/>
    <property type="match status" value="1"/>
</dbReference>
<dbReference type="Gene3D" id="3.30.70.270">
    <property type="match status" value="1"/>
</dbReference>
<dbReference type="InterPro" id="IPR022880">
    <property type="entry name" value="DNApol_IV"/>
</dbReference>
<keyword evidence="2" id="KW-0235">DNA replication</keyword>
<keyword evidence="2" id="KW-0515">Mutator protein</keyword>
<gene>
    <name evidence="2" type="primary">dinB</name>
    <name evidence="4" type="ORF">IAA52_05120</name>
</gene>
<keyword evidence="2" id="KW-0460">Magnesium</keyword>
<dbReference type="InterPro" id="IPR050116">
    <property type="entry name" value="DNA_polymerase-Y"/>
</dbReference>
<comment type="function">
    <text evidence="2">Poorly processive, error-prone DNA polymerase involved in untargeted mutagenesis. Copies undamaged DNA at stalled replication forks, which arise in vivo from mismatched or misaligned primer ends. These misaligned primers can be extended by PolIV. Exhibits no 3'-5' exonuclease (proofreading) activity. May be involved in translesional synthesis, in conjunction with the beta clamp from PolIII.</text>
</comment>
<dbReference type="GO" id="GO:0003684">
    <property type="term" value="F:damaged DNA binding"/>
    <property type="evidence" value="ECO:0007669"/>
    <property type="project" value="InterPro"/>
</dbReference>
<evidence type="ECO:0000256" key="2">
    <source>
        <dbReference type="HAMAP-Rule" id="MF_01113"/>
    </source>
</evidence>
<keyword evidence="2" id="KW-0479">Metal-binding</keyword>
<evidence type="ECO:0000313" key="5">
    <source>
        <dbReference type="Proteomes" id="UP000824260"/>
    </source>
</evidence>
<dbReference type="GO" id="GO:0006261">
    <property type="term" value="P:DNA-templated DNA replication"/>
    <property type="evidence" value="ECO:0007669"/>
    <property type="project" value="UniProtKB-UniRule"/>
</dbReference>
<dbReference type="InterPro" id="IPR043502">
    <property type="entry name" value="DNA/RNA_pol_sf"/>
</dbReference>
<keyword evidence="2" id="KW-0963">Cytoplasm</keyword>
<comment type="cofactor">
    <cofactor evidence="2">
        <name>Mg(2+)</name>
        <dbReference type="ChEBI" id="CHEBI:18420"/>
    </cofactor>
    <text evidence="2">Binds 2 magnesium ions per subunit.</text>
</comment>
<dbReference type="HAMAP" id="MF_01113">
    <property type="entry name" value="DNApol_IV"/>
    <property type="match status" value="1"/>
</dbReference>
<dbReference type="GO" id="GO:0000287">
    <property type="term" value="F:magnesium ion binding"/>
    <property type="evidence" value="ECO:0007669"/>
    <property type="project" value="UniProtKB-UniRule"/>
</dbReference>
<keyword evidence="2" id="KW-0234">DNA repair</keyword>
<feature type="site" description="Substrate discrimination" evidence="2">
    <location>
        <position position="13"/>
    </location>
</feature>
<keyword evidence="2" id="KW-0808">Transferase</keyword>
<dbReference type="InterPro" id="IPR036775">
    <property type="entry name" value="DNA_pol_Y-fam_lit_finger_sf"/>
</dbReference>
<dbReference type="InterPro" id="IPR001126">
    <property type="entry name" value="UmuC"/>
</dbReference>
<feature type="domain" description="UmuC" evidence="3">
    <location>
        <begin position="4"/>
        <end position="183"/>
    </location>
</feature>
<dbReference type="Pfam" id="PF11799">
    <property type="entry name" value="IMS_C"/>
    <property type="match status" value="1"/>
</dbReference>
<dbReference type="CDD" id="cd03586">
    <property type="entry name" value="PolY_Pol_IV_kappa"/>
    <property type="match status" value="1"/>
</dbReference>
<feature type="binding site" evidence="2">
    <location>
        <position position="104"/>
    </location>
    <ligand>
        <name>Mg(2+)</name>
        <dbReference type="ChEBI" id="CHEBI:18420"/>
    </ligand>
</feature>
<dbReference type="GO" id="GO:0006281">
    <property type="term" value="P:DNA repair"/>
    <property type="evidence" value="ECO:0007669"/>
    <property type="project" value="UniProtKB-UniRule"/>
</dbReference>
<comment type="caution">
    <text evidence="4">The sequence shown here is derived from an EMBL/GenBank/DDBJ whole genome shotgun (WGS) entry which is preliminary data.</text>
</comment>
<keyword evidence="2" id="KW-0238">DNA-binding</keyword>
<dbReference type="GO" id="GO:0005829">
    <property type="term" value="C:cytosol"/>
    <property type="evidence" value="ECO:0007669"/>
    <property type="project" value="TreeGrafter"/>
</dbReference>
<dbReference type="GO" id="GO:0042276">
    <property type="term" value="P:error-prone translesion synthesis"/>
    <property type="evidence" value="ECO:0007669"/>
    <property type="project" value="TreeGrafter"/>
</dbReference>
<comment type="subunit">
    <text evidence="2">Monomer.</text>
</comment>